<protein>
    <submittedName>
        <fullName evidence="1">Uncharacterized protein</fullName>
    </submittedName>
</protein>
<evidence type="ECO:0000313" key="2">
    <source>
        <dbReference type="Proteomes" id="UP000253779"/>
    </source>
</evidence>
<reference evidence="1 2" key="1">
    <citation type="submission" date="2018-07" db="EMBL/GenBank/DDBJ databases">
        <title>Complete genome sequence of soil actinomycete Streptomyces cavourensis tj430.</title>
        <authorList>
            <person name="Wang P."/>
            <person name="Huang Y."/>
        </authorList>
    </citation>
    <scope>NUCLEOTIDE SEQUENCE [LARGE SCALE GENOMIC DNA]</scope>
    <source>
        <strain evidence="1 2">TJ430</strain>
    </source>
</reference>
<dbReference type="Pfam" id="PF19820">
    <property type="entry name" value="DUF6303"/>
    <property type="match status" value="1"/>
</dbReference>
<accession>A0AAD0Q5S1</accession>
<gene>
    <name evidence="1" type="ORF">DTW94_17505</name>
</gene>
<proteinExistence type="predicted"/>
<name>A0AAD0Q5S1_9ACTN</name>
<dbReference type="Proteomes" id="UP000253779">
    <property type="component" value="Chromosome"/>
</dbReference>
<dbReference type="InterPro" id="IPR046270">
    <property type="entry name" value="DUF6303"/>
</dbReference>
<dbReference type="RefSeq" id="WP_114932079.1">
    <property type="nucleotide sequence ID" value="NZ_CP030930.1"/>
</dbReference>
<sequence length="91" mass="10140">MTVHGARLSNSFRGEWELYVVTDGISLEWPEHSFGRSGPVPTVQERTDVLARLGFVPTEGAEWEWQELPAGVMDRVELLASVDVQRKDGAS</sequence>
<dbReference type="AlphaFoldDB" id="A0AAD0Q5S1"/>
<organism evidence="1 2">
    <name type="scientific">Streptomyces cavourensis</name>
    <dbReference type="NCBI Taxonomy" id="67258"/>
    <lineage>
        <taxon>Bacteria</taxon>
        <taxon>Bacillati</taxon>
        <taxon>Actinomycetota</taxon>
        <taxon>Actinomycetes</taxon>
        <taxon>Kitasatosporales</taxon>
        <taxon>Streptomycetaceae</taxon>
        <taxon>Streptomyces</taxon>
    </lineage>
</organism>
<evidence type="ECO:0000313" key="1">
    <source>
        <dbReference type="EMBL" id="AXI72866.1"/>
    </source>
</evidence>
<dbReference type="EMBL" id="CP030930">
    <property type="protein sequence ID" value="AXI72866.1"/>
    <property type="molecule type" value="Genomic_DNA"/>
</dbReference>